<gene>
    <name evidence="4" type="ORF">UT30_C0014G0010</name>
</gene>
<dbReference type="CDD" id="cd04183">
    <property type="entry name" value="GT2_BcE_like"/>
    <property type="match status" value="1"/>
</dbReference>
<evidence type="ECO:0000313" key="4">
    <source>
        <dbReference type="EMBL" id="KKR04002.1"/>
    </source>
</evidence>
<dbReference type="InterPro" id="IPR005835">
    <property type="entry name" value="NTP_transferase_dom"/>
</dbReference>
<dbReference type="Pfam" id="PF00483">
    <property type="entry name" value="NTP_transferase"/>
    <property type="match status" value="1"/>
</dbReference>
<name>A0A0G0QQS3_9BACT</name>
<dbReference type="Gene3D" id="3.90.550.10">
    <property type="entry name" value="Spore Coat Polysaccharide Biosynthesis Protein SpsA, Chain A"/>
    <property type="match status" value="1"/>
</dbReference>
<evidence type="ECO:0000256" key="2">
    <source>
        <dbReference type="ARBA" id="ARBA00022695"/>
    </source>
</evidence>
<reference evidence="4 5" key="1">
    <citation type="journal article" date="2015" name="Nature">
        <title>rRNA introns, odd ribosomes, and small enigmatic genomes across a large radiation of phyla.</title>
        <authorList>
            <person name="Brown C.T."/>
            <person name="Hug L.A."/>
            <person name="Thomas B.C."/>
            <person name="Sharon I."/>
            <person name="Castelle C.J."/>
            <person name="Singh A."/>
            <person name="Wilkins M.J."/>
            <person name="Williams K.H."/>
            <person name="Banfield J.F."/>
        </authorList>
    </citation>
    <scope>NUCLEOTIDE SEQUENCE [LARGE SCALE GENOMIC DNA]</scope>
</reference>
<evidence type="ECO:0000313" key="5">
    <source>
        <dbReference type="Proteomes" id="UP000033935"/>
    </source>
</evidence>
<feature type="domain" description="Nucleotidyl transferase" evidence="3">
    <location>
        <begin position="7"/>
        <end position="193"/>
    </location>
</feature>
<dbReference type="Proteomes" id="UP000033935">
    <property type="component" value="Unassembled WGS sequence"/>
</dbReference>
<comment type="caution">
    <text evidence="4">The sequence shown here is derived from an EMBL/GenBank/DDBJ whole genome shotgun (WGS) entry which is preliminary data.</text>
</comment>
<accession>A0A0G0QQS3</accession>
<dbReference type="PIRSF" id="PIRSF028162">
    <property type="entry name" value="BcbE_prd"/>
    <property type="match status" value="1"/>
</dbReference>
<dbReference type="AlphaFoldDB" id="A0A0G0QQS3"/>
<dbReference type="GO" id="GO:0016779">
    <property type="term" value="F:nucleotidyltransferase activity"/>
    <property type="evidence" value="ECO:0007669"/>
    <property type="project" value="UniProtKB-KW"/>
</dbReference>
<evidence type="ECO:0000259" key="3">
    <source>
        <dbReference type="Pfam" id="PF00483"/>
    </source>
</evidence>
<dbReference type="InterPro" id="IPR016873">
    <property type="entry name" value="Caps_polysacc_synth_BcbE_prd"/>
</dbReference>
<organism evidence="4 5">
    <name type="scientific">Candidatus Uhrbacteria bacterium GW2011_GWF2_39_13</name>
    <dbReference type="NCBI Taxonomy" id="1618995"/>
    <lineage>
        <taxon>Bacteria</taxon>
        <taxon>Candidatus Uhriibacteriota</taxon>
    </lineage>
</organism>
<protein>
    <recommendedName>
        <fullName evidence="3">Nucleotidyl transferase domain-containing protein</fullName>
    </recommendedName>
</protein>
<evidence type="ECO:0000256" key="1">
    <source>
        <dbReference type="ARBA" id="ARBA00022679"/>
    </source>
</evidence>
<dbReference type="PANTHER" id="PTHR43584">
    <property type="entry name" value="NUCLEOTIDYL TRANSFERASE"/>
    <property type="match status" value="1"/>
</dbReference>
<sequence>MNFVIPMAGRGDRFVKAGFNIPKMLIEAHGKTILEWSVDSLPIELCTNLIFIALKEHNDKYDLHRILDLKYGSKTNVRLITIEQVTRGQAETVLCAEKLLNKTKALVIFNIDTYFVSNTIKNSLLREDVNGVLGAFRSSESRFSFARMDESGYVRQTAEKIPISDYALTGLYHFSDSQAFIDVAKKRIRQNKTDKGEFYIAPMYNDLIQLGKKFIIDIANEHWILGTPEELEDFRSSFKFSI</sequence>
<dbReference type="InterPro" id="IPR050065">
    <property type="entry name" value="GlmU-like"/>
</dbReference>
<proteinExistence type="predicted"/>
<keyword evidence="1" id="KW-0808">Transferase</keyword>
<keyword evidence="2" id="KW-0548">Nucleotidyltransferase</keyword>
<dbReference type="EMBL" id="LBWG01000014">
    <property type="protein sequence ID" value="KKR04002.1"/>
    <property type="molecule type" value="Genomic_DNA"/>
</dbReference>
<dbReference type="SUPFAM" id="SSF53448">
    <property type="entry name" value="Nucleotide-diphospho-sugar transferases"/>
    <property type="match status" value="1"/>
</dbReference>
<dbReference type="PANTHER" id="PTHR43584:SF8">
    <property type="entry name" value="N-ACETYLMURAMATE ALPHA-1-PHOSPHATE URIDYLYLTRANSFERASE"/>
    <property type="match status" value="1"/>
</dbReference>
<dbReference type="InterPro" id="IPR029044">
    <property type="entry name" value="Nucleotide-diphossugar_trans"/>
</dbReference>